<comment type="caution">
    <text evidence="8">The sequence shown here is derived from an EMBL/GenBank/DDBJ whole genome shotgun (WGS) entry which is preliminary data.</text>
</comment>
<dbReference type="GO" id="GO:0048188">
    <property type="term" value="C:Set1C/COMPASS complex"/>
    <property type="evidence" value="ECO:0007669"/>
    <property type="project" value="InterPro"/>
</dbReference>
<dbReference type="GO" id="GO:0046872">
    <property type="term" value="F:metal ion binding"/>
    <property type="evidence" value="ECO:0007669"/>
    <property type="project" value="UniProtKB-KW"/>
</dbReference>
<dbReference type="Pfam" id="PF00622">
    <property type="entry name" value="SPRY"/>
    <property type="match status" value="1"/>
</dbReference>
<dbReference type="Gene3D" id="2.10.110.10">
    <property type="entry name" value="Cysteine Rich Protein"/>
    <property type="match status" value="1"/>
</dbReference>
<dbReference type="OrthoDB" id="21243at2759"/>
<evidence type="ECO:0000256" key="1">
    <source>
        <dbReference type="ARBA" id="ARBA00004123"/>
    </source>
</evidence>
<dbReference type="CDD" id="cd12872">
    <property type="entry name" value="SPRY_Ash2"/>
    <property type="match status" value="1"/>
</dbReference>
<feature type="compositionally biased region" description="Polar residues" evidence="6">
    <location>
        <begin position="123"/>
        <end position="136"/>
    </location>
</feature>
<feature type="compositionally biased region" description="Basic and acidic residues" evidence="6">
    <location>
        <begin position="1147"/>
        <end position="1169"/>
    </location>
</feature>
<sequence>MSTRPCGNCKKTVYVNEKMDAGGRWYHRPCFKCMAPNCGTSLTMRTFQMAALDESMIDELTRRPLKVLVCKEHVPMPKASISSDSLSLKHSTSVPKPAMAGLHRSFMGGRGKGSHAEGGEYTPTKTHSPRSLNQGSHAHFQKGGLTKEHKDVPLSVSTAATSLASSKSHDASHSGISSANAHTPKSVDSELRSMSTTTLPKFRNGRFTVASSSTTSDSIAVSQTAVEDAQGPNKDDDSFRTIPVHHRDYGHTEGDLEEDNKQERAFTMKESHNNHCNSNHDTGDLHDPHAELRDVDVSLETVEDVSERAERNHLHINPKDKHAAKEAEIKAPHGEKEEHKLIDMAFHSKLMKQYTSKDEYSKKDDAEVGDEWDTTPADDYSRREIVAGMLMASFFTVAVRDLLPAPSFNFDDDNLRLMANYDSEQLSWNTAHTINRQGQYCYCGHDRRLDELSLQCKEVPLGPVVPFITNYKFLCKACVLKPSGRNHQQQEPKEPGTVPEFFERVTAGWKEICATTIANLIVQEYLKEARQYKGGPGPSKDQPNEENLWSKNADFMDWKEYRYYFNKKDHILPYVDRHWKALCTDRSRTTTWWATLGSCLYISKDVFEATDEQARSASSDFCLTKANLWNMKPGHIASHQSSSSRSQLPKAQREGKRKANGATGEDTGSKRTTAGKSEKKTKGAGSSHNRAPATPPVTSQATYIPLPNTVVSTNSGNNITPFSTSNEHPYNRNRFKYVTCEPDPLLQYMLYRQTANPTLDGVRLCREDMSPYMLIDEECKTITTEKGFRMVRANCGVREGQWYYEVTIDRGGEPRYEGRDGAHVRLGWARREATLQAPVGFDAYSYGIRDTTGEKVHMSRVTPFGEPFKTGDVIGLYISLPSDGNEKSFFKHRRLRRSFYFKGQLYFESVDYSPTKRYIEMAEYEATPIKTNVEKPIPPPTIPGSKIIVYKNGVCQGVMWQDLFSILPIEQNAKEQDQLRFDDGTLGYYPVISVYRNGTATANFGPEFKYPPSKDPEAEAENKRITAEQNVWRPMSERWEEKLIEECLIDLVDEVELWVSEQAVLERSMEASASSQAGRVAGQSRLQEYDQNEDDYRRSQDRSSESRMDRSRASEDRDLDDADRDIDMGTPAEREMTEERMDDDDDYERRDRDRGRDREREDHRQDRQGHRQSHHHQRDDDYSGDDRSQQDVEMHSRYDDEEYNVRGGGRDDRRHSNNSGHHHSHDHRRENEASDDDD</sequence>
<feature type="region of interest" description="Disordered" evidence="6">
    <location>
        <begin position="634"/>
        <end position="704"/>
    </location>
</feature>
<feature type="compositionally biased region" description="Basic and acidic residues" evidence="6">
    <location>
        <begin position="233"/>
        <end position="242"/>
    </location>
</feature>
<feature type="compositionally biased region" description="Polar residues" evidence="6">
    <location>
        <begin position="174"/>
        <end position="183"/>
    </location>
</feature>
<feature type="region of interest" description="Disordered" evidence="6">
    <location>
        <begin position="163"/>
        <end position="242"/>
    </location>
</feature>
<keyword evidence="3" id="KW-0862">Zinc</keyword>
<dbReference type="InterPro" id="IPR043136">
    <property type="entry name" value="B30.2/SPRY_sf"/>
</dbReference>
<dbReference type="Pfam" id="PF00412">
    <property type="entry name" value="LIM"/>
    <property type="match status" value="1"/>
</dbReference>
<feature type="region of interest" description="Disordered" evidence="6">
    <location>
        <begin position="81"/>
        <end position="151"/>
    </location>
</feature>
<dbReference type="Gene3D" id="2.60.120.920">
    <property type="match status" value="1"/>
</dbReference>
<keyword evidence="9" id="KW-1185">Reference proteome</keyword>
<feature type="region of interest" description="Disordered" evidence="6">
    <location>
        <begin position="1069"/>
        <end position="1238"/>
    </location>
</feature>
<dbReference type="AlphaFoldDB" id="A0A9P5VBS7"/>
<dbReference type="InterPro" id="IPR001870">
    <property type="entry name" value="B30.2/SPRY"/>
</dbReference>
<dbReference type="Gene3D" id="3.90.980.20">
    <property type="match status" value="1"/>
</dbReference>
<feature type="compositionally biased region" description="Low complexity" evidence="6">
    <location>
        <begin position="81"/>
        <end position="93"/>
    </location>
</feature>
<dbReference type="EMBL" id="JAAAUQ010000342">
    <property type="protein sequence ID" value="KAF9151220.1"/>
    <property type="molecule type" value="Genomic_DNA"/>
</dbReference>
<evidence type="ECO:0000313" key="8">
    <source>
        <dbReference type="EMBL" id="KAF9151220.1"/>
    </source>
</evidence>
<keyword evidence="2" id="KW-0479">Metal-binding</keyword>
<dbReference type="InterPro" id="IPR013320">
    <property type="entry name" value="ConA-like_dom_sf"/>
</dbReference>
<evidence type="ECO:0000259" key="7">
    <source>
        <dbReference type="PROSITE" id="PS50188"/>
    </source>
</evidence>
<feature type="compositionally biased region" description="Basic and acidic residues" evidence="6">
    <location>
        <begin position="1177"/>
        <end position="1198"/>
    </location>
</feature>
<feature type="compositionally biased region" description="Low complexity" evidence="6">
    <location>
        <begin position="208"/>
        <end position="222"/>
    </location>
</feature>
<comment type="similarity">
    <text evidence="5">Belongs to the cclA family.</text>
</comment>
<dbReference type="Proteomes" id="UP000748756">
    <property type="component" value="Unassembled WGS sequence"/>
</dbReference>
<accession>A0A9P5VBS7</accession>
<organism evidence="8 9">
    <name type="scientific">Linnemannia schmuckeri</name>
    <dbReference type="NCBI Taxonomy" id="64567"/>
    <lineage>
        <taxon>Eukaryota</taxon>
        <taxon>Fungi</taxon>
        <taxon>Fungi incertae sedis</taxon>
        <taxon>Mucoromycota</taxon>
        <taxon>Mortierellomycotina</taxon>
        <taxon>Mortierellomycetes</taxon>
        <taxon>Mortierellales</taxon>
        <taxon>Mortierellaceae</taxon>
        <taxon>Linnemannia</taxon>
    </lineage>
</organism>
<dbReference type="SUPFAM" id="SSF49899">
    <property type="entry name" value="Concanavalin A-like lectins/glucanases"/>
    <property type="match status" value="1"/>
</dbReference>
<proteinExistence type="inferred from homology"/>
<reference evidence="8" key="1">
    <citation type="journal article" date="2020" name="Fungal Divers.">
        <title>Resolving the Mortierellaceae phylogeny through synthesis of multi-gene phylogenetics and phylogenomics.</title>
        <authorList>
            <person name="Vandepol N."/>
            <person name="Liber J."/>
            <person name="Desiro A."/>
            <person name="Na H."/>
            <person name="Kennedy M."/>
            <person name="Barry K."/>
            <person name="Grigoriev I.V."/>
            <person name="Miller A.N."/>
            <person name="O'Donnell K."/>
            <person name="Stajich J.E."/>
            <person name="Bonito G."/>
        </authorList>
    </citation>
    <scope>NUCLEOTIDE SEQUENCE</scope>
    <source>
        <strain evidence="8">NRRL 6426</strain>
    </source>
</reference>
<evidence type="ECO:0000256" key="5">
    <source>
        <dbReference type="ARBA" id="ARBA00038149"/>
    </source>
</evidence>
<dbReference type="InterPro" id="IPR001781">
    <property type="entry name" value="Znf_LIM"/>
</dbReference>
<evidence type="ECO:0000256" key="3">
    <source>
        <dbReference type="ARBA" id="ARBA00022833"/>
    </source>
</evidence>
<keyword evidence="4" id="KW-0539">Nucleus</keyword>
<dbReference type="InterPro" id="IPR003877">
    <property type="entry name" value="SPRY_dom"/>
</dbReference>
<dbReference type="Pfam" id="PF21198">
    <property type="entry name" value="ASH2L-like_WH"/>
    <property type="match status" value="1"/>
</dbReference>
<dbReference type="SMART" id="SM00449">
    <property type="entry name" value="SPRY"/>
    <property type="match status" value="1"/>
</dbReference>
<dbReference type="PROSITE" id="PS50188">
    <property type="entry name" value="B302_SPRY"/>
    <property type="match status" value="1"/>
</dbReference>
<feature type="compositionally biased region" description="Low complexity" evidence="6">
    <location>
        <begin position="638"/>
        <end position="647"/>
    </location>
</feature>
<protein>
    <recommendedName>
        <fullName evidence="7">B30.2/SPRY domain-containing protein</fullName>
    </recommendedName>
</protein>
<dbReference type="GO" id="GO:0000976">
    <property type="term" value="F:transcription cis-regulatory region binding"/>
    <property type="evidence" value="ECO:0007669"/>
    <property type="project" value="TreeGrafter"/>
</dbReference>
<dbReference type="SUPFAM" id="SSF57716">
    <property type="entry name" value="Glucocorticoid receptor-like (DNA-binding domain)"/>
    <property type="match status" value="1"/>
</dbReference>
<dbReference type="PANTHER" id="PTHR10598">
    <property type="entry name" value="SET1/ASH2 HISTONE METHYLTRANSFERASE COMPLEX SUBUNIT ASH2"/>
    <property type="match status" value="1"/>
</dbReference>
<evidence type="ECO:0000256" key="6">
    <source>
        <dbReference type="SAM" id="MobiDB-lite"/>
    </source>
</evidence>
<dbReference type="InterPro" id="IPR037353">
    <property type="entry name" value="ASH2"/>
</dbReference>
<dbReference type="InterPro" id="IPR053835">
    <property type="entry name" value="ASH2L-like_WH"/>
</dbReference>
<feature type="compositionally biased region" description="Basic and acidic residues" evidence="6">
    <location>
        <begin position="1094"/>
        <end position="1116"/>
    </location>
</feature>
<evidence type="ECO:0000256" key="4">
    <source>
        <dbReference type="ARBA" id="ARBA00023242"/>
    </source>
</evidence>
<name>A0A9P5VBS7_9FUNG</name>
<feature type="domain" description="B30.2/SPRY" evidence="7">
    <location>
        <begin position="741"/>
        <end position="929"/>
    </location>
</feature>
<evidence type="ECO:0000256" key="2">
    <source>
        <dbReference type="ARBA" id="ARBA00022723"/>
    </source>
</evidence>
<gene>
    <name evidence="8" type="ORF">BG015_006950</name>
</gene>
<comment type="subcellular location">
    <subcellularLocation>
        <location evidence="1">Nucleus</location>
    </subcellularLocation>
</comment>
<evidence type="ECO:0000313" key="9">
    <source>
        <dbReference type="Proteomes" id="UP000748756"/>
    </source>
</evidence>
<dbReference type="PANTHER" id="PTHR10598:SF0">
    <property type="entry name" value="SET1_ASH2 HISTONE METHYLTRANSFERASE COMPLEX SUBUNIT ASH2"/>
    <property type="match status" value="1"/>
</dbReference>